<feature type="region of interest" description="Disordered" evidence="1">
    <location>
        <begin position="1235"/>
        <end position="1262"/>
    </location>
</feature>
<dbReference type="GO" id="GO:0005737">
    <property type="term" value="C:cytoplasm"/>
    <property type="evidence" value="ECO:0007669"/>
    <property type="project" value="TreeGrafter"/>
</dbReference>
<protein>
    <recommendedName>
        <fullName evidence="2">BLOC-2 complex member HPS3 C-terminal domain-containing protein</fullName>
    </recommendedName>
</protein>
<keyword evidence="4" id="KW-1185">Reference proteome</keyword>
<evidence type="ECO:0000313" key="3">
    <source>
        <dbReference type="EnsemblMetazoa" id="GPPI022403-PA"/>
    </source>
</evidence>
<reference evidence="4" key="1">
    <citation type="submission" date="2015-01" db="EMBL/GenBank/DDBJ databases">
        <authorList>
            <person name="Aksoy S."/>
            <person name="Warren W."/>
            <person name="Wilson R.K."/>
        </authorList>
    </citation>
    <scope>NUCLEOTIDE SEQUENCE [LARGE SCALE GENOMIC DNA]</scope>
    <source>
        <strain evidence="4">IAEA</strain>
    </source>
</reference>
<organism evidence="3 4">
    <name type="scientific">Glossina palpalis gambiensis</name>
    <dbReference type="NCBI Taxonomy" id="67801"/>
    <lineage>
        <taxon>Eukaryota</taxon>
        <taxon>Metazoa</taxon>
        <taxon>Ecdysozoa</taxon>
        <taxon>Arthropoda</taxon>
        <taxon>Hexapoda</taxon>
        <taxon>Insecta</taxon>
        <taxon>Pterygota</taxon>
        <taxon>Neoptera</taxon>
        <taxon>Endopterygota</taxon>
        <taxon>Diptera</taxon>
        <taxon>Brachycera</taxon>
        <taxon>Muscomorpha</taxon>
        <taxon>Hippoboscoidea</taxon>
        <taxon>Glossinidae</taxon>
        <taxon>Glossina</taxon>
    </lineage>
</organism>
<dbReference type="PANTHER" id="PTHR28633:SF1">
    <property type="entry name" value="BLOC-2 COMPLEX MEMBER HPS3"/>
    <property type="match status" value="1"/>
</dbReference>
<dbReference type="Pfam" id="PF14763">
    <property type="entry name" value="HPS3_C"/>
    <property type="match status" value="1"/>
</dbReference>
<dbReference type="STRING" id="67801.A0A1B0B8N6"/>
<dbReference type="InterPro" id="IPR017216">
    <property type="entry name" value="HPS3"/>
</dbReference>
<dbReference type="Proteomes" id="UP000092460">
    <property type="component" value="Unassembled WGS sequence"/>
</dbReference>
<evidence type="ECO:0000256" key="1">
    <source>
        <dbReference type="SAM" id="MobiDB-lite"/>
    </source>
</evidence>
<reference evidence="3" key="2">
    <citation type="submission" date="2020-05" db="UniProtKB">
        <authorList>
            <consortium name="EnsemblMetazoa"/>
        </authorList>
    </citation>
    <scope>IDENTIFICATION</scope>
    <source>
        <strain evidence="3">IAEA</strain>
    </source>
</reference>
<dbReference type="EMBL" id="JXJN01010019">
    <property type="status" value="NOT_ANNOTATED_CDS"/>
    <property type="molecule type" value="Genomic_DNA"/>
</dbReference>
<dbReference type="InterPro" id="IPR029438">
    <property type="entry name" value="HPS3_C"/>
</dbReference>
<dbReference type="VEuPathDB" id="VectorBase:GPPI022403"/>
<accession>A0A1B0B8N6</accession>
<dbReference type="PANTHER" id="PTHR28633">
    <property type="entry name" value="HERMANSKY-PUDLAK SYNDROME 3 PROTEIN"/>
    <property type="match status" value="1"/>
</dbReference>
<evidence type="ECO:0000259" key="2">
    <source>
        <dbReference type="Pfam" id="PF14763"/>
    </source>
</evidence>
<evidence type="ECO:0000313" key="4">
    <source>
        <dbReference type="Proteomes" id="UP000092460"/>
    </source>
</evidence>
<feature type="domain" description="BLOC-2 complex member HPS3 C-terminal" evidence="2">
    <location>
        <begin position="741"/>
        <end position="828"/>
    </location>
</feature>
<dbReference type="EnsemblMetazoa" id="GPPI022403-RA">
    <property type="protein sequence ID" value="GPPI022403-PA"/>
    <property type="gene ID" value="GPPI022403"/>
</dbReference>
<proteinExistence type="predicted"/>
<name>A0A1B0B8N6_9MUSC</name>
<sequence length="1702" mass="190989">MVKILQAYNFAKQNTFALNGEILAATLIDSNRIAISSAEQFIEIYDIVGRTNAEAPHCSGGGEGGDSDATAEIGAATINDDDRLPIKYSLATVGEVVNLIYCEAGKYLITLEKENVASPVHANSTSISCTSSSNNTVVYSEDDIKMFVRVYANFWKFPESKLIDLPITIRIASMTTPKAPLVKSIDVIELPLRSPPDLIQCCQTSGNVIVSSKERIYLYEYTQCVHESTQPRYKYIDFLPFKFFVNLNFVPSKLNLAENVIACMSNRYCVAFRVVDVLASNVCTAGDGTAAIHATVYDQGNYDAEDNADLPESGEVISSSASSIVSKTSVGPSSHSHNSFETDSLETTVSGRLQTSFPGRTAIDFNVARLVNSACGREFEVDLRSQWEIGDNDGNGAAGGINCGKSNINCDTQEIIITPTRASEIKIKLVNEAKAMNVQRISSNGKIVSAYNEDNMVQYDIRKLLQICMKSSESGGGRVVDILRCMDLKAIYQHYDRDSGELEDPEYEMGNQQVPGAITTSKHINRRTLKSPKHQSCIGFALLVASSVDGYLYQFCAQGKWYNENEKPIATYSFTAPVLQVHINDYVIYAITTESVETHTSRVGQKLFNNRFEYPTLVEQFPEESSPDVNAPIAVIGLCSFIHVQYVCVNRNNLVLISNGSAPSNQNSNGDNTITTLKRRNAAGSNDNGKRNIAARLIAEAKAKHNLLRLSTSSHAVVVNEWTLYNLEVPLVEHVIDDLENIAESYRTASSSNFYDLMEEAHVMLRMSISLQFENFHDNREAKLRNKFMENCRKLADFSIRSKKKEVHMQATGFYKMCNLQLPEIYTNYIQNFLNTDADGDVGHPSQHESLTPGDDPLMDSDQLAGLIYTVKLFLIDLGTDRLKASFLNQSVKPFFTPSRVIKQGYTQVPLSLEFLNLFIKYSPADIPQVMLDSLVVADSISGEIVNYLKFLDSLNADENLLLAVTACRMSNYIVSQEVVCKTNRHDLAIALIKHKNVLFDDSTPLYQRQKRADIPQVMLDSLVVADSISGEIVNYLKFLDSLNADENLLLAVTACRMSNYIVSQEVVCKTNRHDLAIALIKHKNVLFDDSTPLYQRQKRGKVTKSNGGDNSKCSHSQLKDTRRNFIGTNRHRGSSSGVGVYPHFNEIVSFSDFTETILLATEKQELIEAISDVFIHALCVEHSITLECLLQLFLNFIASHIGQKGYQTSQKVFVNILQVYYYDLFDVNPSCGHQDLPSPSPPQIDDAYEEGGFSKANSEQDTESIAHSNAESVSAASSSIAEDRRATSHYNRIVYDQLQEQHSPYKRNSNVSLLNGIEEPSNASEINCKGLKILFRMYMGRLKALSDLITDLQSADVEQQSLHEDFMSLRLECIGFMMRHLQELRQERQYLQSTNHLYYAGKSQLINGRSEEQKLVFVPFIPDYKLNGDAFEQHMISYIRPIPCLLDRPQYLNRLPPFRRGDFSYPNKDEGETDVHFVGWHNELLTLTLKIQSLLASTKIDREIVEEFIAFVQKTPNLIGIDSFLVIVLPKNLAINYMLSFCPEYLWQYGKSNNFNPKQWESLLKKLMNKKDMLPNWKTHITEILNNLAADLSFEELLQCFPPDVLQSRHKNLWSKEFASECKTTTMGEDGGGLACEVSQDPFLTTIERDHVPMDNVDEDNVFEMTLRKAVAKQRSIALRSMIESTGKQLFDATSNPMYNL</sequence>